<dbReference type="Proteomes" id="UP000307943">
    <property type="component" value="Unassembled WGS sequence"/>
</dbReference>
<evidence type="ECO:0000256" key="4">
    <source>
        <dbReference type="ARBA" id="ARBA00022857"/>
    </source>
</evidence>
<comment type="cofactor">
    <cofactor evidence="6">
        <name>FAD</name>
        <dbReference type="ChEBI" id="CHEBI:57692"/>
    </cofactor>
    <text evidence="6">Binds 1 FAD per subunit.</text>
</comment>
<dbReference type="Gene3D" id="3.50.50.60">
    <property type="entry name" value="FAD/NAD(P)-binding domain"/>
    <property type="match status" value="2"/>
</dbReference>
<evidence type="ECO:0000256" key="3">
    <source>
        <dbReference type="ARBA" id="ARBA00022827"/>
    </source>
</evidence>
<dbReference type="InterPro" id="IPR036188">
    <property type="entry name" value="FAD/NAD-bd_sf"/>
</dbReference>
<evidence type="ECO:0000256" key="1">
    <source>
        <dbReference type="ARBA" id="ARBA00011738"/>
    </source>
</evidence>
<dbReference type="SUPFAM" id="SSF51905">
    <property type="entry name" value="FAD/NAD(P)-binding domain"/>
    <property type="match status" value="1"/>
</dbReference>
<proteinExistence type="inferred from homology"/>
<comment type="subunit">
    <text evidence="1 6">Homodimer.</text>
</comment>
<dbReference type="InterPro" id="IPR022890">
    <property type="entry name" value="Fd--NADP_Rdtase_type_2"/>
</dbReference>
<keyword evidence="2 6" id="KW-0285">Flavoprotein</keyword>
<name>A0A5C4T6Z4_9BACL</name>
<feature type="binding site" evidence="6">
    <location>
        <position position="49"/>
    </location>
    <ligand>
        <name>FAD</name>
        <dbReference type="ChEBI" id="CHEBI:57692"/>
    </ligand>
</feature>
<organism evidence="8 9">
    <name type="scientific">Paenibacillus hemerocallicola</name>
    <dbReference type="NCBI Taxonomy" id="1172614"/>
    <lineage>
        <taxon>Bacteria</taxon>
        <taxon>Bacillati</taxon>
        <taxon>Bacillota</taxon>
        <taxon>Bacilli</taxon>
        <taxon>Bacillales</taxon>
        <taxon>Paenibacillaceae</taxon>
        <taxon>Paenibacillus</taxon>
    </lineage>
</organism>
<keyword evidence="4 6" id="KW-0521">NADP</keyword>
<dbReference type="PANTHER" id="PTHR48105">
    <property type="entry name" value="THIOREDOXIN REDUCTASE 1-RELATED-RELATED"/>
    <property type="match status" value="1"/>
</dbReference>
<feature type="binding site" evidence="6">
    <location>
        <position position="37"/>
    </location>
    <ligand>
        <name>FAD</name>
        <dbReference type="ChEBI" id="CHEBI:57692"/>
    </ligand>
</feature>
<feature type="binding site" evidence="6">
    <location>
        <position position="89"/>
    </location>
    <ligand>
        <name>FAD</name>
        <dbReference type="ChEBI" id="CHEBI:57692"/>
    </ligand>
</feature>
<evidence type="ECO:0000259" key="7">
    <source>
        <dbReference type="Pfam" id="PF07992"/>
    </source>
</evidence>
<dbReference type="HAMAP" id="MF_01685">
    <property type="entry name" value="FENR2"/>
    <property type="match status" value="1"/>
</dbReference>
<dbReference type="GO" id="GO:0050661">
    <property type="term" value="F:NADP binding"/>
    <property type="evidence" value="ECO:0007669"/>
    <property type="project" value="UniProtKB-UniRule"/>
</dbReference>
<feature type="binding site" evidence="6">
    <location>
        <position position="286"/>
    </location>
    <ligand>
        <name>FAD</name>
        <dbReference type="ChEBI" id="CHEBI:57692"/>
    </ligand>
</feature>
<protein>
    <recommendedName>
        <fullName evidence="6">Ferredoxin--NADP reductase</fullName>
        <shortName evidence="6">FNR</shortName>
        <shortName evidence="6">Fd-NADP(+) reductase</shortName>
        <ecNumber evidence="6">1.18.1.2</ecNumber>
    </recommendedName>
</protein>
<dbReference type="GO" id="GO:0004324">
    <property type="term" value="F:ferredoxin-NADP+ reductase activity"/>
    <property type="evidence" value="ECO:0007669"/>
    <property type="project" value="UniProtKB-UniRule"/>
</dbReference>
<sequence length="337" mass="36229">MREEEALYDVTIIGGGPAGLFTALYSGMRELRTKIIEGSSRLGGRVLLYPDKMIWDIGGIPIISGRALVEQLIVQASTFHPTIVMEQRIVSVDKREDGTFRLTASGGEQHYSRTIILATGKGEPVPKKLELADAECYEGMHVHYIVRDLERFRGKRVIISGGGNSAVDWANALGSIAAQVTVVHRRDLFIGLEANVARMYGGPARIMTPYELKAIHGDGGIVEGATVVHAENGSAVRLEADELLVNHGFRGDPGPLATWGIELEEDRIQVGAGMVTSIPGIFAAGDAVHYDGKLKLIAGGFMEGPTALNSAKLYMDPAANTMAAVSTHHAKLLGMMR</sequence>
<evidence type="ECO:0000313" key="9">
    <source>
        <dbReference type="Proteomes" id="UP000307943"/>
    </source>
</evidence>
<evidence type="ECO:0000313" key="8">
    <source>
        <dbReference type="EMBL" id="TNJ64450.1"/>
    </source>
</evidence>
<keyword evidence="3 6" id="KW-0274">FAD</keyword>
<gene>
    <name evidence="8" type="ORF">FE784_20220</name>
</gene>
<feature type="domain" description="FAD/NAD(P)-binding" evidence="7">
    <location>
        <begin position="8"/>
        <end position="301"/>
    </location>
</feature>
<dbReference type="PRINTS" id="PR00368">
    <property type="entry name" value="FADPNR"/>
</dbReference>
<comment type="caution">
    <text evidence="8">The sequence shown here is derived from an EMBL/GenBank/DDBJ whole genome shotgun (WGS) entry which is preliminary data.</text>
</comment>
<comment type="similarity">
    <text evidence="6">Belongs to the ferredoxin--NADP reductase type 2 family.</text>
</comment>
<dbReference type="EMBL" id="VDCQ01000029">
    <property type="protein sequence ID" value="TNJ64450.1"/>
    <property type="molecule type" value="Genomic_DNA"/>
</dbReference>
<dbReference type="GO" id="GO:0050660">
    <property type="term" value="F:flavin adenine dinucleotide binding"/>
    <property type="evidence" value="ECO:0007669"/>
    <property type="project" value="UniProtKB-UniRule"/>
</dbReference>
<comment type="caution">
    <text evidence="6">Lacks conserved residue(s) required for the propagation of feature annotation.</text>
</comment>
<evidence type="ECO:0000256" key="2">
    <source>
        <dbReference type="ARBA" id="ARBA00022630"/>
    </source>
</evidence>
<comment type="catalytic activity">
    <reaction evidence="6">
        <text>2 reduced [2Fe-2S]-[ferredoxin] + NADP(+) + H(+) = 2 oxidized [2Fe-2S]-[ferredoxin] + NADPH</text>
        <dbReference type="Rhea" id="RHEA:20125"/>
        <dbReference type="Rhea" id="RHEA-COMP:10000"/>
        <dbReference type="Rhea" id="RHEA-COMP:10001"/>
        <dbReference type="ChEBI" id="CHEBI:15378"/>
        <dbReference type="ChEBI" id="CHEBI:33737"/>
        <dbReference type="ChEBI" id="CHEBI:33738"/>
        <dbReference type="ChEBI" id="CHEBI:57783"/>
        <dbReference type="ChEBI" id="CHEBI:58349"/>
        <dbReference type="EC" id="1.18.1.2"/>
    </reaction>
</comment>
<dbReference type="EC" id="1.18.1.2" evidence="6"/>
<feature type="binding site" evidence="6">
    <location>
        <position position="327"/>
    </location>
    <ligand>
        <name>FAD</name>
        <dbReference type="ChEBI" id="CHEBI:57692"/>
    </ligand>
</feature>
<dbReference type="PRINTS" id="PR00469">
    <property type="entry name" value="PNDRDTASEII"/>
</dbReference>
<keyword evidence="9" id="KW-1185">Reference proteome</keyword>
<dbReference type="Pfam" id="PF07992">
    <property type="entry name" value="Pyr_redox_2"/>
    <property type="match status" value="1"/>
</dbReference>
<evidence type="ECO:0000256" key="6">
    <source>
        <dbReference type="HAMAP-Rule" id="MF_01685"/>
    </source>
</evidence>
<evidence type="ECO:0000256" key="5">
    <source>
        <dbReference type="ARBA" id="ARBA00023002"/>
    </source>
</evidence>
<dbReference type="OrthoDB" id="9806179at2"/>
<accession>A0A5C4T6Z4</accession>
<dbReference type="InterPro" id="IPR023753">
    <property type="entry name" value="FAD/NAD-binding_dom"/>
</dbReference>
<reference evidence="8 9" key="1">
    <citation type="submission" date="2019-05" db="EMBL/GenBank/DDBJ databases">
        <title>We sequenced the genome of Paenibacillus hemerocallicola KCTC 33185 for further insight into its adaptation and study the phylogeny of Paenibacillus.</title>
        <authorList>
            <person name="Narsing Rao M.P."/>
        </authorList>
    </citation>
    <scope>NUCLEOTIDE SEQUENCE [LARGE SCALE GENOMIC DNA]</scope>
    <source>
        <strain evidence="8 9">KCTC 33185</strain>
    </source>
</reference>
<keyword evidence="5 6" id="KW-0560">Oxidoreductase</keyword>
<dbReference type="InterPro" id="IPR050097">
    <property type="entry name" value="Ferredoxin-NADP_redctase_2"/>
</dbReference>
<dbReference type="AlphaFoldDB" id="A0A5C4T6Z4"/>
<dbReference type="RefSeq" id="WP_139604043.1">
    <property type="nucleotide sequence ID" value="NZ_VDCQ01000029.1"/>
</dbReference>